<protein>
    <submittedName>
        <fullName evidence="1">Uncharacterized protein</fullName>
    </submittedName>
</protein>
<keyword evidence="2" id="KW-1185">Reference proteome</keyword>
<dbReference type="EMBL" id="QJKF01000008">
    <property type="protein sequence ID" value="PXX61612.1"/>
    <property type="molecule type" value="Genomic_DNA"/>
</dbReference>
<comment type="caution">
    <text evidence="1">The sequence shown here is derived from an EMBL/GenBank/DDBJ whole genome shotgun (WGS) entry which is preliminary data.</text>
</comment>
<sequence>MKPEEAARRLLEDILARYTSLEEFIRLLRVDPLVDTAELPPISAYLWTIPS</sequence>
<accession>A0A318KA89</accession>
<proteinExistence type="predicted"/>
<reference evidence="1 2" key="1">
    <citation type="submission" date="2018-05" db="EMBL/GenBank/DDBJ databases">
        <title>Genomic Encyclopedia of Type Strains, Phase IV (KMG-IV): sequencing the most valuable type-strain genomes for metagenomic binning, comparative biology and taxonomic classification.</title>
        <authorList>
            <person name="Goeker M."/>
        </authorList>
    </citation>
    <scope>NUCLEOTIDE SEQUENCE [LARGE SCALE GENOMIC DNA]</scope>
    <source>
        <strain evidence="1 2">DSM 44704</strain>
    </source>
</reference>
<dbReference type="RefSeq" id="WP_157195413.1">
    <property type="nucleotide sequence ID" value="NZ_QJKF01000008.1"/>
</dbReference>
<evidence type="ECO:0000313" key="1">
    <source>
        <dbReference type="EMBL" id="PXX61612.1"/>
    </source>
</evidence>
<gene>
    <name evidence="1" type="ORF">DFR70_108170</name>
</gene>
<name>A0A318KA89_9NOCA</name>
<dbReference type="AlphaFoldDB" id="A0A318KA89"/>
<dbReference type="Proteomes" id="UP000247569">
    <property type="component" value="Unassembled WGS sequence"/>
</dbReference>
<organism evidence="1 2">
    <name type="scientific">Nocardia tenerifensis</name>
    <dbReference type="NCBI Taxonomy" id="228006"/>
    <lineage>
        <taxon>Bacteria</taxon>
        <taxon>Bacillati</taxon>
        <taxon>Actinomycetota</taxon>
        <taxon>Actinomycetes</taxon>
        <taxon>Mycobacteriales</taxon>
        <taxon>Nocardiaceae</taxon>
        <taxon>Nocardia</taxon>
    </lineage>
</organism>
<evidence type="ECO:0000313" key="2">
    <source>
        <dbReference type="Proteomes" id="UP000247569"/>
    </source>
</evidence>